<dbReference type="EMBL" id="MSFL01000009">
    <property type="protein sequence ID" value="PWY85024.1"/>
    <property type="molecule type" value="Genomic_DNA"/>
</dbReference>
<keyword evidence="2" id="KW-1185">Reference proteome</keyword>
<comment type="caution">
    <text evidence="1">The sequence shown here is derived from an EMBL/GenBank/DDBJ whole genome shotgun (WGS) entry which is preliminary data.</text>
</comment>
<dbReference type="AlphaFoldDB" id="A0A317WF10"/>
<evidence type="ECO:0000313" key="1">
    <source>
        <dbReference type="EMBL" id="PWY85024.1"/>
    </source>
</evidence>
<reference evidence="1 2" key="1">
    <citation type="submission" date="2016-12" db="EMBL/GenBank/DDBJ databases">
        <title>The genomes of Aspergillus section Nigri reveals drivers in fungal speciation.</title>
        <authorList>
            <consortium name="DOE Joint Genome Institute"/>
            <person name="Vesth T.C."/>
            <person name="Nybo J."/>
            <person name="Theobald S."/>
            <person name="Brandl J."/>
            <person name="Frisvad J.C."/>
            <person name="Nielsen K.F."/>
            <person name="Lyhne E.K."/>
            <person name="Kogle M.E."/>
            <person name="Kuo A."/>
            <person name="Riley R."/>
            <person name="Clum A."/>
            <person name="Nolan M."/>
            <person name="Lipzen A."/>
            <person name="Salamov A."/>
            <person name="Henrissat B."/>
            <person name="Wiebenga A."/>
            <person name="De Vries R.P."/>
            <person name="Grigoriev I.V."/>
            <person name="Mortensen U.H."/>
            <person name="Andersen M.R."/>
            <person name="Baker S.E."/>
        </authorList>
    </citation>
    <scope>NUCLEOTIDE SEQUENCE [LARGE SCALE GENOMIC DNA]</scope>
    <source>
        <strain evidence="1 2">CBS 117.55</strain>
    </source>
</reference>
<sequence>MDSRVMDGWWIDVMWMTQVSYHPVHTLILYHSLFHLLQPLTMTLPFLSVAIYHPRYGNFQHWALHLHSSSEDLLFEVDGEHPTFQKVVSHAIPSESPTFIKSVFVGHIGHPDIPTVKDVVNATAVDNETLEWDCQDYVLEILEGCEREAVLDDEDADYVEAREILRSIRGPML</sequence>
<dbReference type="Proteomes" id="UP000247233">
    <property type="component" value="Unassembled WGS sequence"/>
</dbReference>
<dbReference type="VEuPathDB" id="FungiDB:BO70DRAFT_352130"/>
<dbReference type="GeneID" id="37064016"/>
<gene>
    <name evidence="1" type="ORF">BO70DRAFT_352130</name>
</gene>
<evidence type="ECO:0000313" key="2">
    <source>
        <dbReference type="Proteomes" id="UP000247233"/>
    </source>
</evidence>
<name>A0A317WF10_9EURO</name>
<protein>
    <submittedName>
        <fullName evidence="1">Uncharacterized protein</fullName>
    </submittedName>
</protein>
<accession>A0A317WF10</accession>
<proteinExistence type="predicted"/>
<organism evidence="1 2">
    <name type="scientific">Aspergillus heteromorphus CBS 117.55</name>
    <dbReference type="NCBI Taxonomy" id="1448321"/>
    <lineage>
        <taxon>Eukaryota</taxon>
        <taxon>Fungi</taxon>
        <taxon>Dikarya</taxon>
        <taxon>Ascomycota</taxon>
        <taxon>Pezizomycotina</taxon>
        <taxon>Eurotiomycetes</taxon>
        <taxon>Eurotiomycetidae</taxon>
        <taxon>Eurotiales</taxon>
        <taxon>Aspergillaceae</taxon>
        <taxon>Aspergillus</taxon>
        <taxon>Aspergillus subgen. Circumdati</taxon>
    </lineage>
</organism>
<dbReference type="RefSeq" id="XP_025400366.1">
    <property type="nucleotide sequence ID" value="XM_025541779.1"/>
</dbReference>
<dbReference type="OrthoDB" id="37659at2759"/>